<evidence type="ECO:0000313" key="1">
    <source>
        <dbReference type="EMBL" id="KKK66344.1"/>
    </source>
</evidence>
<protein>
    <submittedName>
        <fullName evidence="1">Uncharacterized protein</fullName>
    </submittedName>
</protein>
<organism evidence="1">
    <name type="scientific">marine sediment metagenome</name>
    <dbReference type="NCBI Taxonomy" id="412755"/>
    <lineage>
        <taxon>unclassified sequences</taxon>
        <taxon>metagenomes</taxon>
        <taxon>ecological metagenomes</taxon>
    </lineage>
</organism>
<proteinExistence type="predicted"/>
<dbReference type="AlphaFoldDB" id="A0A0F8ZIT9"/>
<name>A0A0F8ZIT9_9ZZZZ</name>
<gene>
    <name evidence="1" type="ORF">LCGC14_2965080</name>
</gene>
<feature type="non-terminal residue" evidence="1">
    <location>
        <position position="1"/>
    </location>
</feature>
<reference evidence="1" key="1">
    <citation type="journal article" date="2015" name="Nature">
        <title>Complex archaea that bridge the gap between prokaryotes and eukaryotes.</title>
        <authorList>
            <person name="Spang A."/>
            <person name="Saw J.H."/>
            <person name="Jorgensen S.L."/>
            <person name="Zaremba-Niedzwiedzka K."/>
            <person name="Martijn J."/>
            <person name="Lind A.E."/>
            <person name="van Eijk R."/>
            <person name="Schleper C."/>
            <person name="Guy L."/>
            <person name="Ettema T.J."/>
        </authorList>
    </citation>
    <scope>NUCLEOTIDE SEQUENCE</scope>
</reference>
<dbReference type="EMBL" id="LAZR01060122">
    <property type="protein sequence ID" value="KKK66344.1"/>
    <property type="molecule type" value="Genomic_DNA"/>
</dbReference>
<sequence length="49" mass="5538">LCMYARVGSIKNLFPHPIDRQAYLRICEDPVPLIPTPKLDKTDVENVGT</sequence>
<comment type="caution">
    <text evidence="1">The sequence shown here is derived from an EMBL/GenBank/DDBJ whole genome shotgun (WGS) entry which is preliminary data.</text>
</comment>
<accession>A0A0F8ZIT9</accession>